<gene>
    <name evidence="3" type="ORF">SAMN05660742_101180</name>
</gene>
<name>A0A1H6TT86_9FIRM</name>
<keyword evidence="1" id="KW-0175">Coiled coil</keyword>
<proteinExistence type="predicted"/>
<dbReference type="RefSeq" id="WP_091828405.1">
    <property type="nucleotide sequence ID" value="NZ_FNZK01000001.1"/>
</dbReference>
<dbReference type="AlphaFoldDB" id="A0A1H6TT86"/>
<dbReference type="Pfam" id="PF11283">
    <property type="entry name" value="DUF3084"/>
    <property type="match status" value="1"/>
</dbReference>
<accession>A0A1H6TT86</accession>
<keyword evidence="2" id="KW-0812">Transmembrane</keyword>
<evidence type="ECO:0000313" key="4">
    <source>
        <dbReference type="Proteomes" id="UP000199662"/>
    </source>
</evidence>
<feature type="transmembrane region" description="Helical" evidence="2">
    <location>
        <begin position="6"/>
        <end position="24"/>
    </location>
</feature>
<keyword evidence="4" id="KW-1185">Reference proteome</keyword>
<keyword evidence="2" id="KW-1133">Transmembrane helix</keyword>
<dbReference type="Proteomes" id="UP000199662">
    <property type="component" value="Unassembled WGS sequence"/>
</dbReference>
<dbReference type="STRING" id="84035.SAMN05660742_101180"/>
<reference evidence="3 4" key="1">
    <citation type="submission" date="2016-10" db="EMBL/GenBank/DDBJ databases">
        <authorList>
            <person name="de Groot N.N."/>
        </authorList>
    </citation>
    <scope>NUCLEOTIDE SEQUENCE [LARGE SCALE GENOMIC DNA]</scope>
    <source>
        <strain evidence="3 4">DSM 2179</strain>
    </source>
</reference>
<sequence>MYGIVLIIVLVITGGAIAFIGDRLGTKVGKKKLSIFGLRPRHTSIIVTIITGILITTLTFGIMAAVSKDVRTALFGMEKLNQQIKETQTNLTVVTDELAAANLEQENTNKDLAKTKNEVSSLKTIQVELESRNTALESNNRNLEAGNAQLVLHNDDLMAQNSALGDQNTSLMQANSSLNEENNILAVRSAEFRQGLQFVRQGDIIYRAGEIIASGVVDVANNDKTINADLTSLVYLANRNITQRMGAKSPIEGVWISQKEFDEAFNTIKNARQNTVIRIVAAGNIVYGEPVRANIQIYKNSLIYHENDYVFAEKFSVKGQSADEAERTVIEFLKHVNISAIKKGILSDPIKGSVGVMTGSQFYDIINSIDPIRGDILLTAYAQSDTNALGPLKLRIKVEEILGQK</sequence>
<evidence type="ECO:0000313" key="3">
    <source>
        <dbReference type="EMBL" id="SEI83279.1"/>
    </source>
</evidence>
<evidence type="ECO:0000256" key="2">
    <source>
        <dbReference type="SAM" id="Phobius"/>
    </source>
</evidence>
<protein>
    <submittedName>
        <fullName evidence="3">Uncharacterized conserved protein, contains DUF3084 domain</fullName>
    </submittedName>
</protein>
<feature type="coiled-coil region" evidence="1">
    <location>
        <begin position="77"/>
        <end position="146"/>
    </location>
</feature>
<keyword evidence="2" id="KW-0472">Membrane</keyword>
<feature type="transmembrane region" description="Helical" evidence="2">
    <location>
        <begin position="45"/>
        <end position="66"/>
    </location>
</feature>
<dbReference type="InterPro" id="IPR021435">
    <property type="entry name" value="DUF3084"/>
</dbReference>
<dbReference type="EMBL" id="FNZK01000001">
    <property type="protein sequence ID" value="SEI83279.1"/>
    <property type="molecule type" value="Genomic_DNA"/>
</dbReference>
<organism evidence="3 4">
    <name type="scientific">Propionispira arboris</name>
    <dbReference type="NCBI Taxonomy" id="84035"/>
    <lineage>
        <taxon>Bacteria</taxon>
        <taxon>Bacillati</taxon>
        <taxon>Bacillota</taxon>
        <taxon>Negativicutes</taxon>
        <taxon>Selenomonadales</taxon>
        <taxon>Selenomonadaceae</taxon>
        <taxon>Propionispira</taxon>
    </lineage>
</organism>
<evidence type="ECO:0000256" key="1">
    <source>
        <dbReference type="SAM" id="Coils"/>
    </source>
</evidence>